<dbReference type="EMBL" id="AOLG01000035">
    <property type="protein sequence ID" value="ELZ68550.1"/>
    <property type="molecule type" value="Genomic_DNA"/>
</dbReference>
<sequence length="85" mass="9436">MNDVVVTMQRQLTGLIQEPNRLPDAPFILGSERRTERDRVPVDKAAVGTPLKDRRQLIGVVGGKLDLRIVNCLGVKPLALCLDYL</sequence>
<organism evidence="1 2">
    <name type="scientific">Haloferax prahovense (strain DSM 18310 / JCM 13924 / TL6)</name>
    <dbReference type="NCBI Taxonomy" id="1227461"/>
    <lineage>
        <taxon>Archaea</taxon>
        <taxon>Methanobacteriati</taxon>
        <taxon>Methanobacteriota</taxon>
        <taxon>Stenosarchaea group</taxon>
        <taxon>Halobacteria</taxon>
        <taxon>Halobacteriales</taxon>
        <taxon>Haloferacaceae</taxon>
        <taxon>Haloferax</taxon>
    </lineage>
</organism>
<keyword evidence="2" id="KW-1185">Reference proteome</keyword>
<protein>
    <submittedName>
        <fullName evidence="1">Uncharacterized protein</fullName>
    </submittedName>
</protein>
<accession>M0G8N1</accession>
<evidence type="ECO:0000313" key="1">
    <source>
        <dbReference type="EMBL" id="ELZ68550.1"/>
    </source>
</evidence>
<name>M0G8N1_HALPT</name>
<reference evidence="1 2" key="1">
    <citation type="journal article" date="2014" name="PLoS Genet.">
        <title>Phylogenetically driven sequencing of extremely halophilic archaea reveals strategies for static and dynamic osmo-response.</title>
        <authorList>
            <person name="Becker E.A."/>
            <person name="Seitzer P.M."/>
            <person name="Tritt A."/>
            <person name="Larsen D."/>
            <person name="Krusor M."/>
            <person name="Yao A.I."/>
            <person name="Wu D."/>
            <person name="Madern D."/>
            <person name="Eisen J.A."/>
            <person name="Darling A.E."/>
            <person name="Facciotti M.T."/>
        </authorList>
    </citation>
    <scope>NUCLEOTIDE SEQUENCE [LARGE SCALE GENOMIC DNA]</scope>
    <source>
        <strain evidence="2">DSM 18310 / JCM 13924 / TL6</strain>
    </source>
</reference>
<comment type="caution">
    <text evidence="1">The sequence shown here is derived from an EMBL/GenBank/DDBJ whole genome shotgun (WGS) entry which is preliminary data.</text>
</comment>
<dbReference type="AlphaFoldDB" id="M0G8N1"/>
<evidence type="ECO:0000313" key="2">
    <source>
        <dbReference type="Proteomes" id="UP000011559"/>
    </source>
</evidence>
<proteinExistence type="predicted"/>
<dbReference type="Proteomes" id="UP000011559">
    <property type="component" value="Unassembled WGS sequence"/>
</dbReference>
<gene>
    <name evidence="1" type="ORF">C457_11116</name>
</gene>